<dbReference type="InterPro" id="IPR027417">
    <property type="entry name" value="P-loop_NTPase"/>
</dbReference>
<dbReference type="PANTHER" id="PTHR32309">
    <property type="entry name" value="TYROSINE-PROTEIN KINASE"/>
    <property type="match status" value="1"/>
</dbReference>
<proteinExistence type="predicted"/>
<gene>
    <name evidence="5" type="ORF">EXE58_10470</name>
</gene>
<dbReference type="Pfam" id="PF01656">
    <property type="entry name" value="CbiA"/>
    <property type="match status" value="1"/>
</dbReference>
<dbReference type="InterPro" id="IPR005702">
    <property type="entry name" value="Wzc-like_C"/>
</dbReference>
<dbReference type="GO" id="GO:0004715">
    <property type="term" value="F:non-membrane spanning protein tyrosine kinase activity"/>
    <property type="evidence" value="ECO:0007669"/>
    <property type="project" value="UniProtKB-EC"/>
</dbReference>
<dbReference type="InterPro" id="IPR002586">
    <property type="entry name" value="CobQ/CobB/MinD/ParA_Nub-bd_dom"/>
</dbReference>
<feature type="transmembrane region" description="Helical" evidence="3">
    <location>
        <begin position="12"/>
        <end position="34"/>
    </location>
</feature>
<keyword evidence="5" id="KW-0808">Transferase</keyword>
<dbReference type="GO" id="GO:0005524">
    <property type="term" value="F:ATP binding"/>
    <property type="evidence" value="ECO:0007669"/>
    <property type="project" value="UniProtKB-KW"/>
</dbReference>
<dbReference type="NCBIfam" id="TIGR01007">
    <property type="entry name" value="eps_fam"/>
    <property type="match status" value="1"/>
</dbReference>
<dbReference type="InterPro" id="IPR050445">
    <property type="entry name" value="Bact_polysacc_biosynth/exp"/>
</dbReference>
<feature type="domain" description="CobQ/CobB/MinD/ParA nucleotide binding" evidence="4">
    <location>
        <begin position="261"/>
        <end position="435"/>
    </location>
</feature>
<dbReference type="CDD" id="cd05387">
    <property type="entry name" value="BY-kinase"/>
    <property type="match status" value="1"/>
</dbReference>
<dbReference type="SUPFAM" id="SSF52540">
    <property type="entry name" value="P-loop containing nucleoside triphosphate hydrolases"/>
    <property type="match status" value="1"/>
</dbReference>
<evidence type="ECO:0000256" key="1">
    <source>
        <dbReference type="ARBA" id="ARBA00022741"/>
    </source>
</evidence>
<dbReference type="OrthoDB" id="9812433at2"/>
<keyword evidence="1" id="KW-0547">Nucleotide-binding</keyword>
<dbReference type="EC" id="2.7.10.2" evidence="5"/>
<keyword evidence="3" id="KW-0472">Membrane</keyword>
<keyword evidence="5" id="KW-0418">Kinase</keyword>
<keyword evidence="6" id="KW-1185">Reference proteome</keyword>
<dbReference type="AlphaFoldDB" id="A0A4P7IGE9"/>
<name>A0A4P7IGE9_9ACTN</name>
<accession>A0A4P7IGE9</accession>
<protein>
    <submittedName>
        <fullName evidence="5">Polysaccharide biosynthesis tyrosine autokinase</fullName>
        <ecNumber evidence="5">2.7.10.2</ecNumber>
    </submittedName>
</protein>
<dbReference type="Gene3D" id="3.40.50.300">
    <property type="entry name" value="P-loop containing nucleotide triphosphate hydrolases"/>
    <property type="match status" value="1"/>
</dbReference>
<dbReference type="EMBL" id="CP038436">
    <property type="protein sequence ID" value="QBX55840.1"/>
    <property type="molecule type" value="Genomic_DNA"/>
</dbReference>
<sequence length="471" mass="49604">MQLADYLRILRNHWRVVAACVVAMAVLAFVWSALQTKVYSASSSGFVTAGETDQPGLGTMNDSLSKSRAASYVVLAKDRKTASLVIDDLGLETTPESLVSNISASQTPDTVIISITARAATAKGAQALADAWVRALAERVAEIEPPGEGAMRIEVSESAQLPTRPIAPNVPRNILFGAILGALLGAGYAMARNVLDRKVRTAEDVERWSDVAVVGTIPEIPEAGIFVTETGVSIEAIAAEALRRVRTNLSFMDVDNPPRAIVVTSPKQGDGKSTMAANLAAAIALSGQHVTLIDADLRRPNVAPLLKLDDAVGLTDVLTHRLNLADAIQLHPTIDRLMILTSGSRPPNPSEILGSKTMKAVVNELSKHGMVILDAPPLLPVTDAAILAHSTDGALVTVSAGRTLDTDLMTAIDSLLAVHARPLGVILNRVSRRNVGSGNFAAYGYAPDAYVQEAAAAGSGDHAPRGGRRKR</sequence>
<evidence type="ECO:0000256" key="2">
    <source>
        <dbReference type="ARBA" id="ARBA00022840"/>
    </source>
</evidence>
<organism evidence="5 6">
    <name type="scientific">Nocardioides seonyuensis</name>
    <dbReference type="NCBI Taxonomy" id="2518371"/>
    <lineage>
        <taxon>Bacteria</taxon>
        <taxon>Bacillati</taxon>
        <taxon>Actinomycetota</taxon>
        <taxon>Actinomycetes</taxon>
        <taxon>Propionibacteriales</taxon>
        <taxon>Nocardioidaceae</taxon>
        <taxon>Nocardioides</taxon>
    </lineage>
</organism>
<evidence type="ECO:0000256" key="3">
    <source>
        <dbReference type="SAM" id="Phobius"/>
    </source>
</evidence>
<evidence type="ECO:0000313" key="5">
    <source>
        <dbReference type="EMBL" id="QBX55840.1"/>
    </source>
</evidence>
<dbReference type="PANTHER" id="PTHR32309:SF31">
    <property type="entry name" value="CAPSULAR EXOPOLYSACCHARIDE FAMILY"/>
    <property type="match status" value="1"/>
</dbReference>
<evidence type="ECO:0000313" key="6">
    <source>
        <dbReference type="Proteomes" id="UP000294853"/>
    </source>
</evidence>
<evidence type="ECO:0000259" key="4">
    <source>
        <dbReference type="Pfam" id="PF01656"/>
    </source>
</evidence>
<keyword evidence="3" id="KW-0812">Transmembrane</keyword>
<dbReference type="RefSeq" id="WP_135267831.1">
    <property type="nucleotide sequence ID" value="NZ_CP038436.1"/>
</dbReference>
<keyword evidence="3" id="KW-1133">Transmembrane helix</keyword>
<reference evidence="5 6" key="1">
    <citation type="submission" date="2019-03" db="EMBL/GenBank/DDBJ databases">
        <title>Three New Species of Nocardioides, Nocardioides euryhalodurans sp. nov., Nocardioides seonyuensis sp. nov. and Nocardioides eburneoflavus sp. nov. Iolated from Soil.</title>
        <authorList>
            <person name="Roh S.G."/>
            <person name="Lee C."/>
            <person name="Kim M.-K."/>
            <person name="Kim S.B."/>
        </authorList>
    </citation>
    <scope>NUCLEOTIDE SEQUENCE [LARGE SCALE GENOMIC DNA]</scope>
    <source>
        <strain evidence="5 6">MMS17-SY207-3</strain>
    </source>
</reference>
<dbReference type="Proteomes" id="UP000294853">
    <property type="component" value="Chromosome"/>
</dbReference>
<keyword evidence="2" id="KW-0067">ATP-binding</keyword>
<dbReference type="KEGG" id="nsn:EXE58_10470"/>